<comment type="subcellular location">
    <subcellularLocation>
        <location evidence="1">Cell inner membrane</location>
        <topology evidence="1">Multi-pass membrane protein</topology>
    </subcellularLocation>
</comment>
<dbReference type="SUPFAM" id="SSF52540">
    <property type="entry name" value="P-loop containing nucleoside triphosphate hydrolases"/>
    <property type="match status" value="1"/>
</dbReference>
<evidence type="ECO:0000256" key="13">
    <source>
        <dbReference type="ARBA" id="ARBA00023136"/>
    </source>
</evidence>
<dbReference type="AlphaFoldDB" id="A0A6S6U2H9"/>
<keyword evidence="16" id="KW-0175">Coiled coil</keyword>
<feature type="domain" description="Polysaccharide chain length determinant N-terminal" evidence="18">
    <location>
        <begin position="16"/>
        <end position="72"/>
    </location>
</feature>
<evidence type="ECO:0000259" key="19">
    <source>
        <dbReference type="Pfam" id="PF13614"/>
    </source>
</evidence>
<evidence type="ECO:0000256" key="6">
    <source>
        <dbReference type="ARBA" id="ARBA00022519"/>
    </source>
</evidence>
<dbReference type="GO" id="GO:0004715">
    <property type="term" value="F:non-membrane spanning protein tyrosine kinase activity"/>
    <property type="evidence" value="ECO:0007669"/>
    <property type="project" value="UniProtKB-EC"/>
</dbReference>
<accession>A0A6S6U2H9</accession>
<keyword evidence="9" id="KW-0547">Nucleotide-binding</keyword>
<protein>
    <recommendedName>
        <fullName evidence="4">non-specific protein-tyrosine kinase</fullName>
        <ecNumber evidence="4">2.7.10.2</ecNumber>
    </recommendedName>
</protein>
<dbReference type="InterPro" id="IPR025669">
    <property type="entry name" value="AAA_dom"/>
</dbReference>
<keyword evidence="5" id="KW-1003">Cell membrane</keyword>
<evidence type="ECO:0000256" key="17">
    <source>
        <dbReference type="SAM" id="Phobius"/>
    </source>
</evidence>
<keyword evidence="6" id="KW-0997">Cell inner membrane</keyword>
<dbReference type="GO" id="GO:0005886">
    <property type="term" value="C:plasma membrane"/>
    <property type="evidence" value="ECO:0007669"/>
    <property type="project" value="UniProtKB-SubCell"/>
</dbReference>
<evidence type="ECO:0000256" key="10">
    <source>
        <dbReference type="ARBA" id="ARBA00022777"/>
    </source>
</evidence>
<dbReference type="EMBL" id="CACVAS010000108">
    <property type="protein sequence ID" value="CAA6820939.1"/>
    <property type="molecule type" value="Genomic_DNA"/>
</dbReference>
<comment type="catalytic activity">
    <reaction evidence="15">
        <text>L-tyrosyl-[protein] + ATP = O-phospho-L-tyrosyl-[protein] + ADP + H(+)</text>
        <dbReference type="Rhea" id="RHEA:10596"/>
        <dbReference type="Rhea" id="RHEA-COMP:10136"/>
        <dbReference type="Rhea" id="RHEA-COMP:20101"/>
        <dbReference type="ChEBI" id="CHEBI:15378"/>
        <dbReference type="ChEBI" id="CHEBI:30616"/>
        <dbReference type="ChEBI" id="CHEBI:46858"/>
        <dbReference type="ChEBI" id="CHEBI:61978"/>
        <dbReference type="ChEBI" id="CHEBI:456216"/>
        <dbReference type="EC" id="2.7.10.2"/>
    </reaction>
</comment>
<proteinExistence type="inferred from homology"/>
<dbReference type="Pfam" id="PF02706">
    <property type="entry name" value="Wzz"/>
    <property type="match status" value="1"/>
</dbReference>
<evidence type="ECO:0000259" key="20">
    <source>
        <dbReference type="Pfam" id="PF13807"/>
    </source>
</evidence>
<feature type="coiled-coil region" evidence="16">
    <location>
        <begin position="264"/>
        <end position="291"/>
    </location>
</feature>
<evidence type="ECO:0000256" key="16">
    <source>
        <dbReference type="SAM" id="Coils"/>
    </source>
</evidence>
<dbReference type="InterPro" id="IPR050445">
    <property type="entry name" value="Bact_polysacc_biosynth/exp"/>
</dbReference>
<evidence type="ECO:0000256" key="15">
    <source>
        <dbReference type="ARBA" id="ARBA00051245"/>
    </source>
</evidence>
<feature type="domain" description="Tyrosine-protein kinase G-rich" evidence="20">
    <location>
        <begin position="430"/>
        <end position="508"/>
    </location>
</feature>
<keyword evidence="12 17" id="KW-1133">Transmembrane helix</keyword>
<evidence type="ECO:0000256" key="14">
    <source>
        <dbReference type="ARBA" id="ARBA00023137"/>
    </source>
</evidence>
<organism evidence="21">
    <name type="scientific">uncultured Sulfurovum sp</name>
    <dbReference type="NCBI Taxonomy" id="269237"/>
    <lineage>
        <taxon>Bacteria</taxon>
        <taxon>Pseudomonadati</taxon>
        <taxon>Campylobacterota</taxon>
        <taxon>Epsilonproteobacteria</taxon>
        <taxon>Campylobacterales</taxon>
        <taxon>Sulfurovaceae</taxon>
        <taxon>Sulfurovum</taxon>
        <taxon>environmental samples</taxon>
    </lineage>
</organism>
<dbReference type="InterPro" id="IPR027417">
    <property type="entry name" value="P-loop_NTPase"/>
</dbReference>
<keyword evidence="13 17" id="KW-0472">Membrane</keyword>
<keyword evidence="8 17" id="KW-0812">Transmembrane</keyword>
<evidence type="ECO:0000256" key="8">
    <source>
        <dbReference type="ARBA" id="ARBA00022692"/>
    </source>
</evidence>
<evidence type="ECO:0000256" key="12">
    <source>
        <dbReference type="ARBA" id="ARBA00022989"/>
    </source>
</evidence>
<dbReference type="InterPro" id="IPR005702">
    <property type="entry name" value="Wzc-like_C"/>
</dbReference>
<evidence type="ECO:0000256" key="5">
    <source>
        <dbReference type="ARBA" id="ARBA00022475"/>
    </source>
</evidence>
<evidence type="ECO:0000313" key="21">
    <source>
        <dbReference type="EMBL" id="CAA6820939.1"/>
    </source>
</evidence>
<evidence type="ECO:0000256" key="9">
    <source>
        <dbReference type="ARBA" id="ARBA00022741"/>
    </source>
</evidence>
<evidence type="ECO:0000256" key="7">
    <source>
        <dbReference type="ARBA" id="ARBA00022679"/>
    </source>
</evidence>
<reference evidence="21" key="1">
    <citation type="submission" date="2020-01" db="EMBL/GenBank/DDBJ databases">
        <authorList>
            <person name="Meier V. D."/>
            <person name="Meier V D."/>
        </authorList>
    </citation>
    <scope>NUCLEOTIDE SEQUENCE</scope>
    <source>
        <strain evidence="21">HLG_WM_MAG_01</strain>
    </source>
</reference>
<dbReference type="InterPro" id="IPR003856">
    <property type="entry name" value="LPS_length_determ_N"/>
</dbReference>
<feature type="transmembrane region" description="Helical" evidence="17">
    <location>
        <begin position="27"/>
        <end position="46"/>
    </location>
</feature>
<dbReference type="CDD" id="cd05387">
    <property type="entry name" value="BY-kinase"/>
    <property type="match status" value="1"/>
</dbReference>
<evidence type="ECO:0000259" key="18">
    <source>
        <dbReference type="Pfam" id="PF02706"/>
    </source>
</evidence>
<keyword evidence="14" id="KW-0829">Tyrosine-protein kinase</keyword>
<name>A0A6S6U2H9_9BACT</name>
<feature type="domain" description="AAA" evidence="19">
    <location>
        <begin position="567"/>
        <end position="686"/>
    </location>
</feature>
<dbReference type="Pfam" id="PF13614">
    <property type="entry name" value="AAA_31"/>
    <property type="match status" value="1"/>
</dbReference>
<feature type="coiled-coil region" evidence="16">
    <location>
        <begin position="398"/>
        <end position="432"/>
    </location>
</feature>
<dbReference type="PANTHER" id="PTHR32309:SF13">
    <property type="entry name" value="FERRIC ENTEROBACTIN TRANSPORT PROTEIN FEPE"/>
    <property type="match status" value="1"/>
</dbReference>
<dbReference type="EC" id="2.7.10.2" evidence="4"/>
<dbReference type="NCBIfam" id="TIGR01007">
    <property type="entry name" value="eps_fam"/>
    <property type="match status" value="1"/>
</dbReference>
<dbReference type="Gene3D" id="3.40.50.300">
    <property type="entry name" value="P-loop containing nucleotide triphosphate hydrolases"/>
    <property type="match status" value="1"/>
</dbReference>
<comment type="similarity">
    <text evidence="3">Belongs to the etk/wzc family.</text>
</comment>
<keyword evidence="7" id="KW-0808">Transferase</keyword>
<gene>
    <name evidence="21" type="ORF">HELGO_WM43870</name>
</gene>
<sequence>MQTNQKESINTENYILELIKTVLPYKWSIAFITLIAILLAKFYLYFIPSTYQSSSIIKVKVNNQLQTQDFLRDSINNTSTVGIKQEVLSLQTFKINTKALDEVDFSVQYFQKKDYKPIELYNNAPLSLELTQKVNRDILHKEIILTAKDEGFTLSNKNTEKLEILTVYPFDMEVETPYFSGIVSKKQPITEPIYLILNGNNRNIYENIISKKLSVKQMDLEANLIQVSFQDNIPQRANAYVNALVKNYMKESLYKKDNTNNKVLSFLDLQLESLKVKLEKSESELEKYKTLNSVEPNIKLKDSFEKLSTLDLDLSALALKEKLAQNLIIFVKNNRNLDAIGPTLLEFNDQATIKFIDNLETLQQKEDELSIEFTGQYPELINVKKRIKRIKNKILLNVKNLKSTLIAKRKSLEKQKNKYEKILKELPQKEKKLIHFKRDYEVNSKMYTYLLEKKSENELIKVATISDYEVIDHAYTPTEPVKPKRLIVLIIATMIGFFIAVLIALLRALLLDKVATKKEIKLMTKLPIYGIIPLYKNALFSTLRLKEAYHQLATNLQFSKKEDIGSIILFSSHSQGEGKTGTVVNVAGVFQNSGYKTIVIDFNMRAPSLHGHFGIEQQYSGISTYLSERDNIGNIIYSTNFANLDIIPAGPIPPNPSELVLSKRLSELFETLRQKYEYILIDTAAYDLALESLFLMQFSTINLIVIREKMSKKSTILDIERLIQEKNLQNMGLVLKSIVKEDKSKQHDLLPNNAISNQIETAKPSPLQLQL</sequence>
<dbReference type="PANTHER" id="PTHR32309">
    <property type="entry name" value="TYROSINE-PROTEIN KINASE"/>
    <property type="match status" value="1"/>
</dbReference>
<evidence type="ECO:0000256" key="4">
    <source>
        <dbReference type="ARBA" id="ARBA00011903"/>
    </source>
</evidence>
<dbReference type="InterPro" id="IPR032807">
    <property type="entry name" value="GNVR"/>
</dbReference>
<dbReference type="Pfam" id="PF13807">
    <property type="entry name" value="GNVR"/>
    <property type="match status" value="1"/>
</dbReference>
<keyword evidence="10 21" id="KW-0418">Kinase</keyword>
<keyword evidence="11" id="KW-0067">ATP-binding</keyword>
<evidence type="ECO:0000256" key="11">
    <source>
        <dbReference type="ARBA" id="ARBA00022840"/>
    </source>
</evidence>
<comment type="similarity">
    <text evidence="2">Belongs to the CpsD/CapB family.</text>
</comment>
<feature type="transmembrane region" description="Helical" evidence="17">
    <location>
        <begin position="486"/>
        <end position="510"/>
    </location>
</feature>
<evidence type="ECO:0000256" key="3">
    <source>
        <dbReference type="ARBA" id="ARBA00008883"/>
    </source>
</evidence>
<dbReference type="GO" id="GO:0005524">
    <property type="term" value="F:ATP binding"/>
    <property type="evidence" value="ECO:0007669"/>
    <property type="project" value="UniProtKB-KW"/>
</dbReference>
<evidence type="ECO:0000256" key="2">
    <source>
        <dbReference type="ARBA" id="ARBA00007316"/>
    </source>
</evidence>
<evidence type="ECO:0000256" key="1">
    <source>
        <dbReference type="ARBA" id="ARBA00004429"/>
    </source>
</evidence>